<dbReference type="Pfam" id="PF21960">
    <property type="entry name" value="RCF1-5-like_lid"/>
    <property type="match status" value="1"/>
</dbReference>
<proteinExistence type="inferred from homology"/>
<evidence type="ECO:0000256" key="2">
    <source>
        <dbReference type="ARBA" id="ARBA00005378"/>
    </source>
</evidence>
<dbReference type="Gene3D" id="1.20.272.10">
    <property type="match status" value="1"/>
</dbReference>
<dbReference type="InterPro" id="IPR003593">
    <property type="entry name" value="AAA+_ATPase"/>
</dbReference>
<dbReference type="GO" id="GO:0005634">
    <property type="term" value="C:nucleus"/>
    <property type="evidence" value="ECO:0007669"/>
    <property type="project" value="UniProtKB-SubCell"/>
</dbReference>
<dbReference type="Gene3D" id="3.40.50.300">
    <property type="entry name" value="P-loop containing nucleotide triphosphate hydrolases"/>
    <property type="match status" value="1"/>
</dbReference>
<comment type="caution">
    <text evidence="9">The sequence shown here is derived from an EMBL/GenBank/DDBJ whole genome shotgun (WGS) entry which is preliminary data.</text>
</comment>
<dbReference type="Gene3D" id="1.10.8.60">
    <property type="match status" value="1"/>
</dbReference>
<evidence type="ECO:0000256" key="7">
    <source>
        <dbReference type="ARBA" id="ARBA00023242"/>
    </source>
</evidence>
<dbReference type="PANTHER" id="PTHR11669:SF9">
    <property type="entry name" value="REPLICATION FACTOR C SUBUNIT 5"/>
    <property type="match status" value="1"/>
</dbReference>
<dbReference type="GO" id="GO:0005524">
    <property type="term" value="F:ATP binding"/>
    <property type="evidence" value="ECO:0007669"/>
    <property type="project" value="UniProtKB-KW"/>
</dbReference>
<evidence type="ECO:0000256" key="4">
    <source>
        <dbReference type="ARBA" id="ARBA00022705"/>
    </source>
</evidence>
<keyword evidence="4" id="KW-0235">DNA replication</keyword>
<evidence type="ECO:0000256" key="6">
    <source>
        <dbReference type="ARBA" id="ARBA00022840"/>
    </source>
</evidence>
<name>A0A438K4E7_VITVI</name>
<dbReference type="EMBL" id="QGNW01000017">
    <property type="protein sequence ID" value="RVX16080.1"/>
    <property type="molecule type" value="Genomic_DNA"/>
</dbReference>
<gene>
    <name evidence="9" type="primary">RFC3_10</name>
    <name evidence="9" type="ORF">CK203_005427</name>
</gene>
<dbReference type="AlphaFoldDB" id="A0A438K4E7"/>
<protein>
    <submittedName>
        <fullName evidence="9">Replication factor C subunit 3</fullName>
    </submittedName>
</protein>
<dbReference type="InterPro" id="IPR008921">
    <property type="entry name" value="DNA_pol3_clamp-load_cplx_C"/>
</dbReference>
<keyword evidence="5" id="KW-0547">Nucleotide-binding</keyword>
<dbReference type="CDD" id="cd00009">
    <property type="entry name" value="AAA"/>
    <property type="match status" value="1"/>
</dbReference>
<dbReference type="FunFam" id="1.10.8.60:FF:000028">
    <property type="entry name" value="Replication factor C subunit 5"/>
    <property type="match status" value="1"/>
</dbReference>
<dbReference type="InterPro" id="IPR027417">
    <property type="entry name" value="P-loop_NTPase"/>
</dbReference>
<evidence type="ECO:0000313" key="10">
    <source>
        <dbReference type="Proteomes" id="UP000288805"/>
    </source>
</evidence>
<reference evidence="9 10" key="1">
    <citation type="journal article" date="2018" name="PLoS Genet.">
        <title>Population sequencing reveals clonal diversity and ancestral inbreeding in the grapevine cultivar Chardonnay.</title>
        <authorList>
            <person name="Roach M.J."/>
            <person name="Johnson D.L."/>
            <person name="Bohlmann J."/>
            <person name="van Vuuren H.J."/>
            <person name="Jones S.J."/>
            <person name="Pretorius I.S."/>
            <person name="Schmidt S.A."/>
            <person name="Borneman A.R."/>
        </authorList>
    </citation>
    <scope>NUCLEOTIDE SEQUENCE [LARGE SCALE GENOMIC DNA]</scope>
    <source>
        <strain evidence="10">cv. Chardonnay</strain>
        <tissue evidence="9">Leaf</tissue>
    </source>
</reference>
<dbReference type="Proteomes" id="UP000288805">
    <property type="component" value="Unassembled WGS sequence"/>
</dbReference>
<evidence type="ECO:0000259" key="8">
    <source>
        <dbReference type="SMART" id="SM00382"/>
    </source>
</evidence>
<keyword evidence="7" id="KW-0539">Nucleus</keyword>
<dbReference type="GO" id="GO:0006260">
    <property type="term" value="P:DNA replication"/>
    <property type="evidence" value="ECO:0007669"/>
    <property type="project" value="UniProtKB-KW"/>
</dbReference>
<dbReference type="GO" id="GO:0003677">
    <property type="term" value="F:DNA binding"/>
    <property type="evidence" value="ECO:0007669"/>
    <property type="project" value="InterPro"/>
</dbReference>
<dbReference type="InterPro" id="IPR013748">
    <property type="entry name" value="Rep_factorC_C"/>
</dbReference>
<feature type="domain" description="AAA+ ATPase" evidence="8">
    <location>
        <begin position="69"/>
        <end position="248"/>
    </location>
</feature>
<organism evidence="9 10">
    <name type="scientific">Vitis vinifera</name>
    <name type="common">Grape</name>
    <dbReference type="NCBI Taxonomy" id="29760"/>
    <lineage>
        <taxon>Eukaryota</taxon>
        <taxon>Viridiplantae</taxon>
        <taxon>Streptophyta</taxon>
        <taxon>Embryophyta</taxon>
        <taxon>Tracheophyta</taxon>
        <taxon>Spermatophyta</taxon>
        <taxon>Magnoliopsida</taxon>
        <taxon>eudicotyledons</taxon>
        <taxon>Gunneridae</taxon>
        <taxon>Pentapetalae</taxon>
        <taxon>rosids</taxon>
        <taxon>Vitales</taxon>
        <taxon>Vitaceae</taxon>
        <taxon>Viteae</taxon>
        <taxon>Vitis</taxon>
    </lineage>
</organism>
<evidence type="ECO:0000256" key="3">
    <source>
        <dbReference type="ARBA" id="ARBA00011480"/>
    </source>
</evidence>
<dbReference type="InterPro" id="IPR047854">
    <property type="entry name" value="RFC_lid"/>
</dbReference>
<evidence type="ECO:0000313" key="9">
    <source>
        <dbReference type="EMBL" id="RVX16080.1"/>
    </source>
</evidence>
<comment type="subunit">
    <text evidence="3">Heterotetramer of subunits RFC2, RFC3, RFC4 and RFC5 that can form a complex with RFC1.</text>
</comment>
<dbReference type="Pfam" id="PF03215">
    <property type="entry name" value="Rad17"/>
    <property type="match status" value="1"/>
</dbReference>
<dbReference type="Pfam" id="PF13177">
    <property type="entry name" value="DNA_pol3_delta2"/>
    <property type="match status" value="1"/>
</dbReference>
<dbReference type="InterPro" id="IPR050238">
    <property type="entry name" value="DNA_Rep/Repair_Clamp_Loader"/>
</dbReference>
<dbReference type="SUPFAM" id="SSF48019">
    <property type="entry name" value="post-AAA+ oligomerization domain-like"/>
    <property type="match status" value="1"/>
</dbReference>
<evidence type="ECO:0000256" key="1">
    <source>
        <dbReference type="ARBA" id="ARBA00004123"/>
    </source>
</evidence>
<dbReference type="Pfam" id="PF08542">
    <property type="entry name" value="Rep_fac_C"/>
    <property type="match status" value="1"/>
</dbReference>
<accession>A0A438K4E7</accession>
<dbReference type="FunFam" id="1.20.272.10:FF:000004">
    <property type="entry name" value="Replication factor C subunit 5"/>
    <property type="match status" value="1"/>
</dbReference>
<keyword evidence="6" id="KW-0067">ATP-binding</keyword>
<dbReference type="CDD" id="cd18140">
    <property type="entry name" value="HLD_clamp_RFC"/>
    <property type="match status" value="1"/>
</dbReference>
<dbReference type="SUPFAM" id="SSF52540">
    <property type="entry name" value="P-loop containing nucleoside triphosphate hydrolases"/>
    <property type="match status" value="1"/>
</dbReference>
<comment type="subcellular location">
    <subcellularLocation>
        <location evidence="1">Nucleus</location>
    </subcellularLocation>
</comment>
<sequence>MAEAVTVMDIDEEDNHLLKANKGKSVVVGGPPDRKATPWVEKYRPQSLADVAAHRDIVDTIDRLTSENRLPHLLLYGPPGTGKTSTILAVARKLYGEQFHNMILELNASDDRGIDVVRQQIQDFASTQSFSFGYAFFYTVICFSVVTCFQHDDLYSPYLLRHVWMPIGIQGEWVDNEFVIYSAKSSVKLVLLDEADAMTKDAQFALRRVIEKYTKNTRFALICNHVNKIIPALQSRCTRFRFAPLDAVHVTERLKHVINAEKLDVSESGLAALVRLSSGDMRKALNILQSTHMASQQITEEAVYLCTGNPLPKDIEQISYWLLNESFAASFDRISEVKMRKGLALVDVVREVTMFVFKIKMPSDVRVQLINDLADIEYASCLCFIC</sequence>
<dbReference type="PANTHER" id="PTHR11669">
    <property type="entry name" value="REPLICATION FACTOR C / DNA POLYMERASE III GAMMA-TAU SUBUNIT"/>
    <property type="match status" value="1"/>
</dbReference>
<comment type="similarity">
    <text evidence="2">Belongs to the activator 1 small subunits family.</text>
</comment>
<evidence type="ECO:0000256" key="5">
    <source>
        <dbReference type="ARBA" id="ARBA00022741"/>
    </source>
</evidence>
<dbReference type="SMART" id="SM00382">
    <property type="entry name" value="AAA"/>
    <property type="match status" value="1"/>
</dbReference>